<keyword evidence="5" id="KW-1185">Reference proteome</keyword>
<keyword evidence="1" id="KW-0378">Hydrolase</keyword>
<sequence length="264" mass="28340">MAASSAKKVLMLHGYAQNAAIFSKRMGALRKSCGKDIEFVFIDAPHVLSPVDLAEAFRSSSETSSLDDLGAQEATADSDPALMPRGWWKVNAARTQTVGLEDAILQLRDILHKDHYHGIFGFSQGAAMAALISALLEKPAVFPPFLVDGKPPHPPLTFCVAAAGFRPTSPLCDSIFLPSFSTPTLHVLGRTDVIMVEERSKTLTDISVNKRIEWHDGGHFVPSKANWRNFLKAYLKDPLGDVPSPAPSPASQPASGTATPATPA</sequence>
<dbReference type="Proteomes" id="UP000230002">
    <property type="component" value="Unassembled WGS sequence"/>
</dbReference>
<proteinExistence type="predicted"/>
<protein>
    <recommendedName>
        <fullName evidence="3">Serine hydrolase domain-containing protein</fullName>
    </recommendedName>
</protein>
<dbReference type="AlphaFoldDB" id="A0A2G8SLI7"/>
<dbReference type="OrthoDB" id="2094269at2759"/>
<dbReference type="STRING" id="1077348.A0A2G8SLI7"/>
<evidence type="ECO:0000313" key="4">
    <source>
        <dbReference type="EMBL" id="PIL34624.1"/>
    </source>
</evidence>
<feature type="compositionally biased region" description="Low complexity" evidence="2">
    <location>
        <begin position="251"/>
        <end position="264"/>
    </location>
</feature>
<dbReference type="InterPro" id="IPR050593">
    <property type="entry name" value="LovG"/>
</dbReference>
<comment type="caution">
    <text evidence="4">The sequence shown here is derived from an EMBL/GenBank/DDBJ whole genome shotgun (WGS) entry which is preliminary data.</text>
</comment>
<evidence type="ECO:0000313" key="5">
    <source>
        <dbReference type="Proteomes" id="UP000230002"/>
    </source>
</evidence>
<gene>
    <name evidence="4" type="ORF">GSI_03403</name>
</gene>
<organism evidence="4 5">
    <name type="scientific">Ganoderma sinense ZZ0214-1</name>
    <dbReference type="NCBI Taxonomy" id="1077348"/>
    <lineage>
        <taxon>Eukaryota</taxon>
        <taxon>Fungi</taxon>
        <taxon>Dikarya</taxon>
        <taxon>Basidiomycota</taxon>
        <taxon>Agaricomycotina</taxon>
        <taxon>Agaricomycetes</taxon>
        <taxon>Polyporales</taxon>
        <taxon>Polyporaceae</taxon>
        <taxon>Ganoderma</taxon>
    </lineage>
</organism>
<accession>A0A2G8SLI7</accession>
<dbReference type="Pfam" id="PF03959">
    <property type="entry name" value="FSH1"/>
    <property type="match status" value="1"/>
</dbReference>
<dbReference type="PANTHER" id="PTHR48070">
    <property type="entry name" value="ESTERASE OVCA2"/>
    <property type="match status" value="1"/>
</dbReference>
<dbReference type="Gene3D" id="3.40.50.1820">
    <property type="entry name" value="alpha/beta hydrolase"/>
    <property type="match status" value="1"/>
</dbReference>
<dbReference type="GO" id="GO:0005634">
    <property type="term" value="C:nucleus"/>
    <property type="evidence" value="ECO:0007669"/>
    <property type="project" value="TreeGrafter"/>
</dbReference>
<dbReference type="InterPro" id="IPR029058">
    <property type="entry name" value="AB_hydrolase_fold"/>
</dbReference>
<dbReference type="GO" id="GO:0016787">
    <property type="term" value="F:hydrolase activity"/>
    <property type="evidence" value="ECO:0007669"/>
    <property type="project" value="UniProtKB-KW"/>
</dbReference>
<feature type="region of interest" description="Disordered" evidence="2">
    <location>
        <begin position="241"/>
        <end position="264"/>
    </location>
</feature>
<dbReference type="SUPFAM" id="SSF53474">
    <property type="entry name" value="alpha/beta-Hydrolases"/>
    <property type="match status" value="1"/>
</dbReference>
<evidence type="ECO:0000259" key="3">
    <source>
        <dbReference type="Pfam" id="PF03959"/>
    </source>
</evidence>
<name>A0A2G8SLI7_9APHY</name>
<dbReference type="EMBL" id="AYKW01000005">
    <property type="protein sequence ID" value="PIL34624.1"/>
    <property type="molecule type" value="Genomic_DNA"/>
</dbReference>
<dbReference type="GO" id="GO:0005737">
    <property type="term" value="C:cytoplasm"/>
    <property type="evidence" value="ECO:0007669"/>
    <property type="project" value="TreeGrafter"/>
</dbReference>
<feature type="domain" description="Serine hydrolase" evidence="3">
    <location>
        <begin position="4"/>
        <end position="229"/>
    </location>
</feature>
<reference evidence="4 5" key="1">
    <citation type="journal article" date="2015" name="Sci. Rep.">
        <title>Chromosome-level genome map provides insights into diverse defense mechanisms in the medicinal fungus Ganoderma sinense.</title>
        <authorList>
            <person name="Zhu Y."/>
            <person name="Xu J."/>
            <person name="Sun C."/>
            <person name="Zhou S."/>
            <person name="Xu H."/>
            <person name="Nelson D.R."/>
            <person name="Qian J."/>
            <person name="Song J."/>
            <person name="Luo H."/>
            <person name="Xiang L."/>
            <person name="Li Y."/>
            <person name="Xu Z."/>
            <person name="Ji A."/>
            <person name="Wang L."/>
            <person name="Lu S."/>
            <person name="Hayward A."/>
            <person name="Sun W."/>
            <person name="Li X."/>
            <person name="Schwartz D.C."/>
            <person name="Wang Y."/>
            <person name="Chen S."/>
        </authorList>
    </citation>
    <scope>NUCLEOTIDE SEQUENCE [LARGE SCALE GENOMIC DNA]</scope>
    <source>
        <strain evidence="4 5">ZZ0214-1</strain>
    </source>
</reference>
<dbReference type="PANTHER" id="PTHR48070:SF6">
    <property type="entry name" value="ESTERASE OVCA2"/>
    <property type="match status" value="1"/>
</dbReference>
<dbReference type="InterPro" id="IPR005645">
    <property type="entry name" value="FSH-like_dom"/>
</dbReference>
<evidence type="ECO:0000256" key="2">
    <source>
        <dbReference type="SAM" id="MobiDB-lite"/>
    </source>
</evidence>
<evidence type="ECO:0000256" key="1">
    <source>
        <dbReference type="ARBA" id="ARBA00022801"/>
    </source>
</evidence>